<evidence type="ECO:0000313" key="4">
    <source>
        <dbReference type="EMBL" id="TVU19318.1"/>
    </source>
</evidence>
<dbReference type="AlphaFoldDB" id="A0A5J9U7P9"/>
<evidence type="ECO:0000313" key="5">
    <source>
        <dbReference type="Proteomes" id="UP000324897"/>
    </source>
</evidence>
<dbReference type="SMART" id="SM00733">
    <property type="entry name" value="Mterf"/>
    <property type="match status" value="4"/>
</dbReference>
<dbReference type="PANTHER" id="PTHR13068:SF237">
    <property type="entry name" value="OS05G0403400 PROTEIN"/>
    <property type="match status" value="1"/>
</dbReference>
<proteinExistence type="inferred from homology"/>
<dbReference type="GO" id="GO:0006353">
    <property type="term" value="P:DNA-templated transcription termination"/>
    <property type="evidence" value="ECO:0007669"/>
    <property type="project" value="UniProtKB-KW"/>
</dbReference>
<name>A0A5J9U7P9_9POAL</name>
<reference evidence="4 5" key="1">
    <citation type="journal article" date="2019" name="Sci. Rep.">
        <title>A high-quality genome of Eragrostis curvula grass provides insights into Poaceae evolution and supports new strategies to enhance forage quality.</title>
        <authorList>
            <person name="Carballo J."/>
            <person name="Santos B.A.C.M."/>
            <person name="Zappacosta D."/>
            <person name="Garbus I."/>
            <person name="Selva J.P."/>
            <person name="Gallo C.A."/>
            <person name="Diaz A."/>
            <person name="Albertini E."/>
            <person name="Caccamo M."/>
            <person name="Echenique V."/>
        </authorList>
    </citation>
    <scope>NUCLEOTIDE SEQUENCE [LARGE SCALE GENOMIC DNA]</scope>
    <source>
        <strain evidence="5">cv. Victoria</strain>
        <tissue evidence="4">Leaf</tissue>
    </source>
</reference>
<feature type="non-terminal residue" evidence="4">
    <location>
        <position position="1"/>
    </location>
</feature>
<dbReference type="PANTHER" id="PTHR13068">
    <property type="entry name" value="CGI-12 PROTEIN-RELATED"/>
    <property type="match status" value="1"/>
</dbReference>
<dbReference type="OrthoDB" id="637682at2759"/>
<comment type="similarity">
    <text evidence="1">Belongs to the mTERF family.</text>
</comment>
<gene>
    <name evidence="4" type="ORF">EJB05_35461</name>
</gene>
<dbReference type="EMBL" id="RWGY01000029">
    <property type="protein sequence ID" value="TVU19318.1"/>
    <property type="molecule type" value="Genomic_DNA"/>
</dbReference>
<dbReference type="Gramene" id="TVU19318">
    <property type="protein sequence ID" value="TVU19318"/>
    <property type="gene ID" value="EJB05_35461"/>
</dbReference>
<keyword evidence="2" id="KW-0804">Transcription</keyword>
<dbReference type="InterPro" id="IPR003690">
    <property type="entry name" value="MTERF"/>
</dbReference>
<keyword evidence="5" id="KW-1185">Reference proteome</keyword>
<keyword evidence="2" id="KW-0806">Transcription termination</keyword>
<organism evidence="4 5">
    <name type="scientific">Eragrostis curvula</name>
    <name type="common">weeping love grass</name>
    <dbReference type="NCBI Taxonomy" id="38414"/>
    <lineage>
        <taxon>Eukaryota</taxon>
        <taxon>Viridiplantae</taxon>
        <taxon>Streptophyta</taxon>
        <taxon>Embryophyta</taxon>
        <taxon>Tracheophyta</taxon>
        <taxon>Spermatophyta</taxon>
        <taxon>Magnoliopsida</taxon>
        <taxon>Liliopsida</taxon>
        <taxon>Poales</taxon>
        <taxon>Poaceae</taxon>
        <taxon>PACMAD clade</taxon>
        <taxon>Chloridoideae</taxon>
        <taxon>Eragrostideae</taxon>
        <taxon>Eragrostidinae</taxon>
        <taxon>Eragrostis</taxon>
    </lineage>
</organism>
<keyword evidence="3" id="KW-0809">Transit peptide</keyword>
<evidence type="ECO:0000256" key="3">
    <source>
        <dbReference type="ARBA" id="ARBA00022946"/>
    </source>
</evidence>
<dbReference type="InterPro" id="IPR038538">
    <property type="entry name" value="MTERF_sf"/>
</dbReference>
<dbReference type="FunFam" id="1.25.70.10:FF:000001">
    <property type="entry name" value="Mitochondrial transcription termination factor-like"/>
    <property type="match status" value="1"/>
</dbReference>
<dbReference type="Proteomes" id="UP000324897">
    <property type="component" value="Chromosome 7"/>
</dbReference>
<keyword evidence="2" id="KW-0805">Transcription regulation</keyword>
<evidence type="ECO:0000256" key="1">
    <source>
        <dbReference type="ARBA" id="ARBA00007692"/>
    </source>
</evidence>
<dbReference type="Gene3D" id="1.25.70.10">
    <property type="entry name" value="Transcription termination factor 3, mitochondrial"/>
    <property type="match status" value="2"/>
</dbReference>
<sequence>MLASTGGRRLVVLVRRTAATDCLQPQVTRLLDQYYSSTPLERTPNPDAASYLGATCGLSPAAAAAAFRSVRISSTAKADKVVALLRRHGFSDADIARMLPKSPTLLCLDPDKVVGPKLEYLAAVGVPAAVIAQTNVLSRSLDDNIVLSIEFIRGIVGTDTRIQRAVSRYPKVLEFNLAKNSRAALEALRRHGLTEKAISELVVIYISVLKMTPSRIAGIFKDLEMLGVTITTPGFLRCFAQMCKLKSETAWRRLALYQSFGLSKDQVVKAFLTQPQILAFTDETIQRKLLFFQDDLKISLSRVIARPSAFACSMEKNILPKCAVLSVLMRDGMIQRDINLVDALAKSTGRFSERYVKKYEKDVPDVVRAYEGKIEFNGFKD</sequence>
<protein>
    <submittedName>
        <fullName evidence="4">Uncharacterized protein</fullName>
    </submittedName>
</protein>
<dbReference type="Pfam" id="PF02536">
    <property type="entry name" value="mTERF"/>
    <property type="match status" value="1"/>
</dbReference>
<accession>A0A5J9U7P9</accession>
<dbReference type="GO" id="GO:0003676">
    <property type="term" value="F:nucleic acid binding"/>
    <property type="evidence" value="ECO:0007669"/>
    <property type="project" value="InterPro"/>
</dbReference>
<evidence type="ECO:0000256" key="2">
    <source>
        <dbReference type="ARBA" id="ARBA00022472"/>
    </source>
</evidence>
<comment type="caution">
    <text evidence="4">The sequence shown here is derived from an EMBL/GenBank/DDBJ whole genome shotgun (WGS) entry which is preliminary data.</text>
</comment>